<dbReference type="AlphaFoldDB" id="A0A5C3PZQ4"/>
<sequence>MELDEDGSAISVATDGSCLRNGEQNAQTGVGVYFGPDNERNRGVRLPTALEQSNQSGEVAATLLAASLAPQKTRITLETDSRTTMESVTKWRQRHEDTGYILQSNAELLRATIGRLRMRKAHTLFKWVKGHSGHPGNEAADKLAAKGATSATGDDLELNIPTAYVVTGAKLQSMTQKLAYHAVKARKDSRVKPRPRTEANMDRLISGIQAAFGIILPEASIWLSFRSRHVSRQASQFLWMATHDGYMIGSQWLRPNMSDELRGRALCAICGECETMSHIILECNAVGQETIWKLVQEIWSHTKAEWKPPSWGSILGSACAVFKTAEGGRRSATENLWCILCTEAAHLVWKLRCERVIQNEGVNFSESEVTNRLYAALQSRLELDRRTAAIAKGGKKALKPQEVEQIWLPILEKSELLPPKWVVNNGVLVGIKRGR</sequence>
<dbReference type="GO" id="GO:0043137">
    <property type="term" value="P:DNA replication, removal of RNA primer"/>
    <property type="evidence" value="ECO:0007669"/>
    <property type="project" value="TreeGrafter"/>
</dbReference>
<dbReference type="CDD" id="cd09280">
    <property type="entry name" value="RNase_HI_eukaryote_like"/>
    <property type="match status" value="1"/>
</dbReference>
<evidence type="ECO:0000313" key="3">
    <source>
        <dbReference type="EMBL" id="TFK95021.1"/>
    </source>
</evidence>
<dbReference type="PROSITE" id="PS50879">
    <property type="entry name" value="RNASE_H_1"/>
    <property type="match status" value="1"/>
</dbReference>
<keyword evidence="4" id="KW-1185">Reference proteome</keyword>
<proteinExistence type="inferred from homology"/>
<dbReference type="EMBL" id="ML210963">
    <property type="protein sequence ID" value="TFK95021.1"/>
    <property type="molecule type" value="Genomic_DNA"/>
</dbReference>
<feature type="domain" description="RNase H type-1" evidence="2">
    <location>
        <begin position="6"/>
        <end position="149"/>
    </location>
</feature>
<accession>A0A5C3PZQ4</accession>
<dbReference type="InterPro" id="IPR050092">
    <property type="entry name" value="RNase_H"/>
</dbReference>
<evidence type="ECO:0000256" key="1">
    <source>
        <dbReference type="ARBA" id="ARBA00005300"/>
    </source>
</evidence>
<dbReference type="PANTHER" id="PTHR10642">
    <property type="entry name" value="RIBONUCLEASE H1"/>
    <property type="match status" value="1"/>
</dbReference>
<organism evidence="3 4">
    <name type="scientific">Polyporus arcularius HHB13444</name>
    <dbReference type="NCBI Taxonomy" id="1314778"/>
    <lineage>
        <taxon>Eukaryota</taxon>
        <taxon>Fungi</taxon>
        <taxon>Dikarya</taxon>
        <taxon>Basidiomycota</taxon>
        <taxon>Agaricomycotina</taxon>
        <taxon>Agaricomycetes</taxon>
        <taxon>Polyporales</taxon>
        <taxon>Polyporaceae</taxon>
        <taxon>Polyporus</taxon>
    </lineage>
</organism>
<dbReference type="Pfam" id="PF00075">
    <property type="entry name" value="RNase_H"/>
    <property type="match status" value="1"/>
</dbReference>
<dbReference type="InterPro" id="IPR036397">
    <property type="entry name" value="RNaseH_sf"/>
</dbReference>
<reference evidence="3 4" key="1">
    <citation type="journal article" date="2019" name="Nat. Ecol. Evol.">
        <title>Megaphylogeny resolves global patterns of mushroom evolution.</title>
        <authorList>
            <person name="Varga T."/>
            <person name="Krizsan K."/>
            <person name="Foldi C."/>
            <person name="Dima B."/>
            <person name="Sanchez-Garcia M."/>
            <person name="Sanchez-Ramirez S."/>
            <person name="Szollosi G.J."/>
            <person name="Szarkandi J.G."/>
            <person name="Papp V."/>
            <person name="Albert L."/>
            <person name="Andreopoulos W."/>
            <person name="Angelini C."/>
            <person name="Antonin V."/>
            <person name="Barry K.W."/>
            <person name="Bougher N.L."/>
            <person name="Buchanan P."/>
            <person name="Buyck B."/>
            <person name="Bense V."/>
            <person name="Catcheside P."/>
            <person name="Chovatia M."/>
            <person name="Cooper J."/>
            <person name="Damon W."/>
            <person name="Desjardin D."/>
            <person name="Finy P."/>
            <person name="Geml J."/>
            <person name="Haridas S."/>
            <person name="Hughes K."/>
            <person name="Justo A."/>
            <person name="Karasinski D."/>
            <person name="Kautmanova I."/>
            <person name="Kiss B."/>
            <person name="Kocsube S."/>
            <person name="Kotiranta H."/>
            <person name="LaButti K.M."/>
            <person name="Lechner B.E."/>
            <person name="Liimatainen K."/>
            <person name="Lipzen A."/>
            <person name="Lukacs Z."/>
            <person name="Mihaltcheva S."/>
            <person name="Morgado L.N."/>
            <person name="Niskanen T."/>
            <person name="Noordeloos M.E."/>
            <person name="Ohm R.A."/>
            <person name="Ortiz-Santana B."/>
            <person name="Ovrebo C."/>
            <person name="Racz N."/>
            <person name="Riley R."/>
            <person name="Savchenko A."/>
            <person name="Shiryaev A."/>
            <person name="Soop K."/>
            <person name="Spirin V."/>
            <person name="Szebenyi C."/>
            <person name="Tomsovsky M."/>
            <person name="Tulloss R.E."/>
            <person name="Uehling J."/>
            <person name="Grigoriev I.V."/>
            <person name="Vagvolgyi C."/>
            <person name="Papp T."/>
            <person name="Martin F.M."/>
            <person name="Miettinen O."/>
            <person name="Hibbett D.S."/>
            <person name="Nagy L.G."/>
        </authorList>
    </citation>
    <scope>NUCLEOTIDE SEQUENCE [LARGE SCALE GENOMIC DNA]</scope>
    <source>
        <strain evidence="3 4">HHB13444</strain>
    </source>
</reference>
<dbReference type="Gene3D" id="3.30.420.10">
    <property type="entry name" value="Ribonuclease H-like superfamily/Ribonuclease H"/>
    <property type="match status" value="1"/>
</dbReference>
<dbReference type="GO" id="GO:0003676">
    <property type="term" value="F:nucleic acid binding"/>
    <property type="evidence" value="ECO:0007669"/>
    <property type="project" value="InterPro"/>
</dbReference>
<comment type="similarity">
    <text evidence="1">Belongs to the RNase H family.</text>
</comment>
<gene>
    <name evidence="3" type="ORF">K466DRAFT_608232</name>
</gene>
<dbReference type="InterPro" id="IPR012337">
    <property type="entry name" value="RNaseH-like_sf"/>
</dbReference>
<name>A0A5C3PZQ4_9APHY</name>
<dbReference type="InParanoid" id="A0A5C3PZQ4"/>
<protein>
    <submittedName>
        <fullName evidence="3">Ribonuclease H-like protein</fullName>
    </submittedName>
</protein>
<dbReference type="InterPro" id="IPR002156">
    <property type="entry name" value="RNaseH_domain"/>
</dbReference>
<evidence type="ECO:0000313" key="4">
    <source>
        <dbReference type="Proteomes" id="UP000308197"/>
    </source>
</evidence>
<dbReference type="SUPFAM" id="SSF53098">
    <property type="entry name" value="Ribonuclease H-like"/>
    <property type="match status" value="1"/>
</dbReference>
<dbReference type="Proteomes" id="UP000308197">
    <property type="component" value="Unassembled WGS sequence"/>
</dbReference>
<dbReference type="GO" id="GO:0004523">
    <property type="term" value="F:RNA-DNA hybrid ribonuclease activity"/>
    <property type="evidence" value="ECO:0007669"/>
    <property type="project" value="InterPro"/>
</dbReference>
<dbReference type="PANTHER" id="PTHR10642:SF25">
    <property type="entry name" value="RNASE H TYPE-1 DOMAIN-CONTAINING PROTEIN"/>
    <property type="match status" value="1"/>
</dbReference>
<dbReference type="STRING" id="1314778.A0A5C3PZQ4"/>
<evidence type="ECO:0000259" key="2">
    <source>
        <dbReference type="PROSITE" id="PS50879"/>
    </source>
</evidence>